<dbReference type="Proteomes" id="UP000284395">
    <property type="component" value="Unassembled WGS sequence"/>
</dbReference>
<evidence type="ECO:0000313" key="3">
    <source>
        <dbReference type="EMBL" id="RKF23067.1"/>
    </source>
</evidence>
<dbReference type="AlphaFoldDB" id="A0A420EQW5"/>
<evidence type="ECO:0000313" key="4">
    <source>
        <dbReference type="Proteomes" id="UP000284395"/>
    </source>
</evidence>
<proteinExistence type="inferred from homology"/>
<comment type="caution">
    <text evidence="3">The sequence shown here is derived from an EMBL/GenBank/DDBJ whole genome shotgun (WGS) entry which is preliminary data.</text>
</comment>
<dbReference type="OrthoDB" id="7500984at2"/>
<evidence type="ECO:0000256" key="1">
    <source>
        <dbReference type="ARBA" id="ARBA00006484"/>
    </source>
</evidence>
<keyword evidence="2" id="KW-0560">Oxidoreductase</keyword>
<dbReference type="Gene3D" id="3.40.50.720">
    <property type="entry name" value="NAD(P)-binding Rossmann-like Domain"/>
    <property type="match status" value="1"/>
</dbReference>
<dbReference type="Pfam" id="PF13561">
    <property type="entry name" value="adh_short_C2"/>
    <property type="match status" value="1"/>
</dbReference>
<dbReference type="InterPro" id="IPR036291">
    <property type="entry name" value="NAD(P)-bd_dom_sf"/>
</dbReference>
<name>A0A420EQW5_9SPHN</name>
<dbReference type="FunFam" id="3.40.50.720:FF:000084">
    <property type="entry name" value="Short-chain dehydrogenase reductase"/>
    <property type="match status" value="1"/>
</dbReference>
<keyword evidence="4" id="KW-1185">Reference proteome</keyword>
<dbReference type="InterPro" id="IPR002347">
    <property type="entry name" value="SDR_fam"/>
</dbReference>
<dbReference type="PRINTS" id="PR00081">
    <property type="entry name" value="GDHRDH"/>
</dbReference>
<sequence>MMATHGVEGKRVFITGGARGLGAGYAKHLASKGARVVIADINEAGVQSMAETIAKNGGDVKALHVDVTSEESVASAIDAAKLHYDEIDVLLNNAGGAFTFQSAAEVSLEDWNRTIALCLTGTWLCARAVIPGMKSAGYGRIINIVSTTIERGMPAMMAPYIASKGGVAALTRVLARELGEFGITVNAISPGTFIADHGEELLESAQQIMTEQCIPRLGVPEDLVGAAEFFASDASSYITGQILNVDGGWTMR</sequence>
<dbReference type="PANTHER" id="PTHR42760:SF133">
    <property type="entry name" value="3-OXOACYL-[ACYL-CARRIER-PROTEIN] REDUCTASE"/>
    <property type="match status" value="1"/>
</dbReference>
<dbReference type="GO" id="GO:0016616">
    <property type="term" value="F:oxidoreductase activity, acting on the CH-OH group of donors, NAD or NADP as acceptor"/>
    <property type="evidence" value="ECO:0007669"/>
    <property type="project" value="TreeGrafter"/>
</dbReference>
<evidence type="ECO:0000256" key="2">
    <source>
        <dbReference type="ARBA" id="ARBA00023002"/>
    </source>
</evidence>
<dbReference type="CDD" id="cd05233">
    <property type="entry name" value="SDR_c"/>
    <property type="match status" value="1"/>
</dbReference>
<dbReference type="PANTHER" id="PTHR42760">
    <property type="entry name" value="SHORT-CHAIN DEHYDROGENASES/REDUCTASES FAMILY MEMBER"/>
    <property type="match status" value="1"/>
</dbReference>
<dbReference type="SUPFAM" id="SSF51735">
    <property type="entry name" value="NAD(P)-binding Rossmann-fold domains"/>
    <property type="match status" value="1"/>
</dbReference>
<comment type="similarity">
    <text evidence="1">Belongs to the short-chain dehydrogenases/reductases (SDR) family.</text>
</comment>
<dbReference type="RefSeq" id="WP_120322971.1">
    <property type="nucleotide sequence ID" value="NZ_RAPF01000001.1"/>
</dbReference>
<dbReference type="PRINTS" id="PR00080">
    <property type="entry name" value="SDRFAMILY"/>
</dbReference>
<gene>
    <name evidence="3" type="ORF">D6851_00750</name>
</gene>
<protein>
    <submittedName>
        <fullName evidence="3">SDR family oxidoreductase</fullName>
    </submittedName>
</protein>
<dbReference type="EMBL" id="RAPF01000001">
    <property type="protein sequence ID" value="RKF23067.1"/>
    <property type="molecule type" value="Genomic_DNA"/>
</dbReference>
<organism evidence="3 4">
    <name type="scientific">Altericroceibacterium spongiae</name>
    <dbReference type="NCBI Taxonomy" id="2320269"/>
    <lineage>
        <taxon>Bacteria</taxon>
        <taxon>Pseudomonadati</taxon>
        <taxon>Pseudomonadota</taxon>
        <taxon>Alphaproteobacteria</taxon>
        <taxon>Sphingomonadales</taxon>
        <taxon>Erythrobacteraceae</taxon>
        <taxon>Altericroceibacterium</taxon>
    </lineage>
</organism>
<accession>A0A420EQW5</accession>
<reference evidence="3 4" key="1">
    <citation type="submission" date="2018-09" db="EMBL/GenBank/DDBJ databases">
        <title>Altererythrobacter spongiae sp. nov., isolated from a marine sponge.</title>
        <authorList>
            <person name="Zhuang L."/>
            <person name="Luo L."/>
        </authorList>
    </citation>
    <scope>NUCLEOTIDE SEQUENCE [LARGE SCALE GENOMIC DNA]</scope>
    <source>
        <strain evidence="3 4">HN-Y73</strain>
    </source>
</reference>